<name>A0ACB9N444_9MYRT</name>
<dbReference type="EMBL" id="CM042887">
    <property type="protein sequence ID" value="KAI4330602.1"/>
    <property type="molecule type" value="Genomic_DNA"/>
</dbReference>
<accession>A0ACB9N444</accession>
<keyword evidence="2" id="KW-1185">Reference proteome</keyword>
<sequence length="187" mass="21098">MDFHHHHHHHSSYPPPALNPGYSGGVVHPELLGRPTFKVYCKADPGFALTVRDGRVVLAYSNPSDPYQHWYKDEKYSTMVKDEEGSPCFALVNQATGLAIKHSLGASHPVQLIPYNPERLDESVLWAVSKDFGHGYRTIRMINNIRLNVDAFHGDNKSGGVHDGMSIVLWQWNNGDNQLWKIAPYVE</sequence>
<comment type="caution">
    <text evidence="1">The sequence shown here is derived from an EMBL/GenBank/DDBJ whole genome shotgun (WGS) entry which is preliminary data.</text>
</comment>
<reference evidence="2" key="1">
    <citation type="journal article" date="2023" name="Front. Plant Sci.">
        <title>Chromosomal-level genome assembly of Melastoma candidum provides insights into trichome evolution.</title>
        <authorList>
            <person name="Zhong Y."/>
            <person name="Wu W."/>
            <person name="Sun C."/>
            <person name="Zou P."/>
            <person name="Liu Y."/>
            <person name="Dai S."/>
            <person name="Zhou R."/>
        </authorList>
    </citation>
    <scope>NUCLEOTIDE SEQUENCE [LARGE SCALE GENOMIC DNA]</scope>
</reference>
<evidence type="ECO:0000313" key="1">
    <source>
        <dbReference type="EMBL" id="KAI4330602.1"/>
    </source>
</evidence>
<organism evidence="1 2">
    <name type="scientific">Melastoma candidum</name>
    <dbReference type="NCBI Taxonomy" id="119954"/>
    <lineage>
        <taxon>Eukaryota</taxon>
        <taxon>Viridiplantae</taxon>
        <taxon>Streptophyta</taxon>
        <taxon>Embryophyta</taxon>
        <taxon>Tracheophyta</taxon>
        <taxon>Spermatophyta</taxon>
        <taxon>Magnoliopsida</taxon>
        <taxon>eudicotyledons</taxon>
        <taxon>Gunneridae</taxon>
        <taxon>Pentapetalae</taxon>
        <taxon>rosids</taxon>
        <taxon>malvids</taxon>
        <taxon>Myrtales</taxon>
        <taxon>Melastomataceae</taxon>
        <taxon>Melastomatoideae</taxon>
        <taxon>Melastomateae</taxon>
        <taxon>Melastoma</taxon>
    </lineage>
</organism>
<evidence type="ECO:0000313" key="2">
    <source>
        <dbReference type="Proteomes" id="UP001057402"/>
    </source>
</evidence>
<protein>
    <submittedName>
        <fullName evidence="1">Uncharacterized protein</fullName>
    </submittedName>
</protein>
<proteinExistence type="predicted"/>
<gene>
    <name evidence="1" type="ORF">MLD38_028877</name>
</gene>
<dbReference type="Proteomes" id="UP001057402">
    <property type="component" value="Chromosome 8"/>
</dbReference>